<organism evidence="1 2">
    <name type="scientific">Aphis craccivora</name>
    <name type="common">Cowpea aphid</name>
    <dbReference type="NCBI Taxonomy" id="307492"/>
    <lineage>
        <taxon>Eukaryota</taxon>
        <taxon>Metazoa</taxon>
        <taxon>Ecdysozoa</taxon>
        <taxon>Arthropoda</taxon>
        <taxon>Hexapoda</taxon>
        <taxon>Insecta</taxon>
        <taxon>Pterygota</taxon>
        <taxon>Neoptera</taxon>
        <taxon>Paraneoptera</taxon>
        <taxon>Hemiptera</taxon>
        <taxon>Sternorrhyncha</taxon>
        <taxon>Aphidomorpha</taxon>
        <taxon>Aphidoidea</taxon>
        <taxon>Aphididae</taxon>
        <taxon>Aphidini</taxon>
        <taxon>Aphis</taxon>
        <taxon>Aphis</taxon>
    </lineage>
</organism>
<accession>A0A6G0XZG4</accession>
<dbReference type="AlphaFoldDB" id="A0A6G0XZG4"/>
<protein>
    <submittedName>
        <fullName evidence="1">Uncharacterized protein</fullName>
    </submittedName>
</protein>
<dbReference type="OrthoDB" id="6614335at2759"/>
<evidence type="ECO:0000313" key="1">
    <source>
        <dbReference type="EMBL" id="KAF0746387.1"/>
    </source>
</evidence>
<keyword evidence="2" id="KW-1185">Reference proteome</keyword>
<evidence type="ECO:0000313" key="2">
    <source>
        <dbReference type="Proteomes" id="UP000478052"/>
    </source>
</evidence>
<sequence>MYVDLLLWANIPYGTLHNRYHGKHTKGIGGQIVFSNEEEKVMINAVIKCVDWGYSLTLMDLRIVAKSYLDSKGVIVQVFGADNLTGDDWARSLLKRHKLLIKD</sequence>
<proteinExistence type="predicted"/>
<dbReference type="EMBL" id="VUJU01007232">
    <property type="protein sequence ID" value="KAF0746387.1"/>
    <property type="molecule type" value="Genomic_DNA"/>
</dbReference>
<comment type="caution">
    <text evidence="1">The sequence shown here is derived from an EMBL/GenBank/DDBJ whole genome shotgun (WGS) entry which is preliminary data.</text>
</comment>
<name>A0A6G0XZG4_APHCR</name>
<reference evidence="1 2" key="1">
    <citation type="submission" date="2019-08" db="EMBL/GenBank/DDBJ databases">
        <title>Whole genome of Aphis craccivora.</title>
        <authorList>
            <person name="Voronova N.V."/>
            <person name="Shulinski R.S."/>
            <person name="Bandarenka Y.V."/>
            <person name="Zhorov D.G."/>
            <person name="Warner D."/>
        </authorList>
    </citation>
    <scope>NUCLEOTIDE SEQUENCE [LARGE SCALE GENOMIC DNA]</scope>
    <source>
        <strain evidence="1">180601</strain>
        <tissue evidence="1">Whole Body</tissue>
    </source>
</reference>
<dbReference type="Proteomes" id="UP000478052">
    <property type="component" value="Unassembled WGS sequence"/>
</dbReference>
<gene>
    <name evidence="1" type="ORF">FWK35_00024203</name>
</gene>